<sequence length="179" mass="19191">MNRMLRVASLFALTLALSACGFHLRRNAALPPSMSRVHLTVNGSGDLQRKLARTLENSNVTVEDDGGPGIAELNVPVATFGTQSLTQGGYVQITEYAVRMHTEFDLTDGGGKVLLPRQHIDMQHEYSYDSTDAVGNAAEVQQIESSLIDDTVQAIMFRLEAAGQHPQAAAAGPASTDQP</sequence>
<evidence type="ECO:0000313" key="8">
    <source>
        <dbReference type="EMBL" id="MEW9573106.1"/>
    </source>
</evidence>
<dbReference type="InterPro" id="IPR007485">
    <property type="entry name" value="LPS_assembly_LptE"/>
</dbReference>
<evidence type="ECO:0000256" key="7">
    <source>
        <dbReference type="SAM" id="SignalP"/>
    </source>
</evidence>
<comment type="subcellular location">
    <subcellularLocation>
        <location evidence="6">Cell outer membrane</location>
        <topology evidence="6">Lipid-anchor</topology>
    </subcellularLocation>
</comment>
<keyword evidence="3 6" id="KW-0564">Palmitate</keyword>
<comment type="subunit">
    <text evidence="6">Component of the lipopolysaccharide transport and assembly complex. Interacts with LptD.</text>
</comment>
<evidence type="ECO:0000256" key="2">
    <source>
        <dbReference type="ARBA" id="ARBA00023136"/>
    </source>
</evidence>
<keyword evidence="2 6" id="KW-0472">Membrane</keyword>
<evidence type="ECO:0000313" key="9">
    <source>
        <dbReference type="Proteomes" id="UP001556220"/>
    </source>
</evidence>
<dbReference type="Gene3D" id="3.30.160.150">
    <property type="entry name" value="Lipoprotein like domain"/>
    <property type="match status" value="1"/>
</dbReference>
<dbReference type="Proteomes" id="UP001556220">
    <property type="component" value="Unassembled WGS sequence"/>
</dbReference>
<dbReference type="PANTHER" id="PTHR38098:SF1">
    <property type="entry name" value="LPS-ASSEMBLY LIPOPROTEIN LPTE"/>
    <property type="match status" value="1"/>
</dbReference>
<organism evidence="8 9">
    <name type="scientific">Rhodanobacter lycopersici</name>
    <dbReference type="NCBI Taxonomy" id="3162487"/>
    <lineage>
        <taxon>Bacteria</taxon>
        <taxon>Pseudomonadati</taxon>
        <taxon>Pseudomonadota</taxon>
        <taxon>Gammaproteobacteria</taxon>
        <taxon>Lysobacterales</taxon>
        <taxon>Rhodanobacteraceae</taxon>
        <taxon>Rhodanobacter</taxon>
    </lineage>
</organism>
<evidence type="ECO:0000256" key="1">
    <source>
        <dbReference type="ARBA" id="ARBA00022729"/>
    </source>
</evidence>
<keyword evidence="9" id="KW-1185">Reference proteome</keyword>
<comment type="function">
    <text evidence="6">Together with LptD, is involved in the assembly of lipopolysaccharide (LPS) at the surface of the outer membrane. Required for the proper assembly of LptD. Binds LPS and may serve as the LPS recognition site at the outer membrane.</text>
</comment>
<dbReference type="PROSITE" id="PS51257">
    <property type="entry name" value="PROKAR_LIPOPROTEIN"/>
    <property type="match status" value="1"/>
</dbReference>
<dbReference type="Pfam" id="PF04390">
    <property type="entry name" value="LptE"/>
    <property type="match status" value="1"/>
</dbReference>
<feature type="signal peptide" evidence="7">
    <location>
        <begin position="1"/>
        <end position="28"/>
    </location>
</feature>
<dbReference type="RefSeq" id="WP_367855162.1">
    <property type="nucleotide sequence ID" value="NZ_JBFOHK010000004.1"/>
</dbReference>
<feature type="chain" id="PRO_5047458660" description="LPS-assembly lipoprotein LptE" evidence="7">
    <location>
        <begin position="29"/>
        <end position="179"/>
    </location>
</feature>
<protein>
    <recommendedName>
        <fullName evidence="6">LPS-assembly lipoprotein LptE</fullName>
    </recommendedName>
</protein>
<gene>
    <name evidence="6 8" type="primary">lptE</name>
    <name evidence="8" type="ORF">ABQJ54_15220</name>
</gene>
<evidence type="ECO:0000256" key="4">
    <source>
        <dbReference type="ARBA" id="ARBA00023237"/>
    </source>
</evidence>
<dbReference type="EMBL" id="JBFOHK010000004">
    <property type="protein sequence ID" value="MEW9573106.1"/>
    <property type="molecule type" value="Genomic_DNA"/>
</dbReference>
<evidence type="ECO:0000256" key="6">
    <source>
        <dbReference type="HAMAP-Rule" id="MF_01186"/>
    </source>
</evidence>
<keyword evidence="4 6" id="KW-0998">Cell outer membrane</keyword>
<comment type="similarity">
    <text evidence="6">Belongs to the LptE lipoprotein family.</text>
</comment>
<evidence type="ECO:0000256" key="5">
    <source>
        <dbReference type="ARBA" id="ARBA00023288"/>
    </source>
</evidence>
<comment type="caution">
    <text evidence="8">The sequence shown here is derived from an EMBL/GenBank/DDBJ whole genome shotgun (WGS) entry which is preliminary data.</text>
</comment>
<dbReference type="PANTHER" id="PTHR38098">
    <property type="entry name" value="LPS-ASSEMBLY LIPOPROTEIN LPTE"/>
    <property type="match status" value="1"/>
</dbReference>
<accession>A0ABV3QGY3</accession>
<dbReference type="HAMAP" id="MF_01186">
    <property type="entry name" value="LPS_assembly_LptE"/>
    <property type="match status" value="1"/>
</dbReference>
<reference evidence="8 9" key="1">
    <citation type="submission" date="2024-06" db="EMBL/GenBank/DDBJ databases">
        <authorList>
            <person name="Woo H."/>
        </authorList>
    </citation>
    <scope>NUCLEOTIDE SEQUENCE [LARGE SCALE GENOMIC DNA]</scope>
    <source>
        <strain evidence="8 9">Si-c</strain>
    </source>
</reference>
<keyword evidence="5 6" id="KW-0449">Lipoprotein</keyword>
<keyword evidence="1 6" id="KW-0732">Signal</keyword>
<proteinExistence type="inferred from homology"/>
<name>A0ABV3QGY3_9GAMM</name>
<evidence type="ECO:0000256" key="3">
    <source>
        <dbReference type="ARBA" id="ARBA00023139"/>
    </source>
</evidence>